<protein>
    <submittedName>
        <fullName evidence="1">Uncharacterized protein</fullName>
    </submittedName>
</protein>
<reference evidence="1 2" key="2">
    <citation type="journal article" date="2021" name="Genomics">
        <title>High-quality reference genome for Clonorchis sinensis.</title>
        <authorList>
            <person name="Young N.D."/>
            <person name="Stroehlein A.J."/>
            <person name="Kinkar L."/>
            <person name="Wang T."/>
            <person name="Sohn W.M."/>
            <person name="Chang B.C.H."/>
            <person name="Kaur P."/>
            <person name="Weisz D."/>
            <person name="Dudchenko O."/>
            <person name="Aiden E.L."/>
            <person name="Korhonen P.K."/>
            <person name="Gasser R.B."/>
        </authorList>
    </citation>
    <scope>NUCLEOTIDE SEQUENCE [LARGE SCALE GENOMIC DNA]</scope>
    <source>
        <strain evidence="1">Cs-k2</strain>
    </source>
</reference>
<reference evidence="1 2" key="1">
    <citation type="journal article" date="2018" name="Biotechnol. Adv.">
        <title>Improved genomic resources and new bioinformatic workflow for the carcinogenic parasite Clonorchis sinensis: Biotechnological implications.</title>
        <authorList>
            <person name="Wang D."/>
            <person name="Korhonen P.K."/>
            <person name="Gasser R.B."/>
            <person name="Young N.D."/>
        </authorList>
    </citation>
    <scope>NUCLEOTIDE SEQUENCE [LARGE SCALE GENOMIC DNA]</scope>
    <source>
        <strain evidence="1">Cs-k2</strain>
    </source>
</reference>
<accession>A0A419PNI6</accession>
<dbReference type="Proteomes" id="UP000286415">
    <property type="component" value="Unassembled WGS sequence"/>
</dbReference>
<proteinExistence type="predicted"/>
<name>A0A419PNI6_CLOSI</name>
<evidence type="ECO:0000313" key="1">
    <source>
        <dbReference type="EMBL" id="KAG5441671.1"/>
    </source>
</evidence>
<evidence type="ECO:0000313" key="2">
    <source>
        <dbReference type="Proteomes" id="UP000286415"/>
    </source>
</evidence>
<dbReference type="InParanoid" id="A0A419PNI6"/>
<comment type="caution">
    <text evidence="1">The sequence shown here is derived from an EMBL/GenBank/DDBJ whole genome shotgun (WGS) entry which is preliminary data.</text>
</comment>
<sequence length="143" mass="16865">MYFANFLHFGFKWNIKLTEVWDCTYLMSPKMGETGCVLSKNFQLPYEYNTILNLFSRKNTKHFDKCTHVQITLVFTGYPAECLVYDIIQLNVLHKGRLMFQKLLTRLLKTRQKPTTFFAHPEALQIGPPSFRQPYVRGLSRSF</sequence>
<gene>
    <name evidence="1" type="ORF">CSKR_103194</name>
</gene>
<dbReference type="EMBL" id="NIRI02000076">
    <property type="protein sequence ID" value="KAG5441671.1"/>
    <property type="molecule type" value="Genomic_DNA"/>
</dbReference>
<dbReference type="AlphaFoldDB" id="A0A419PNI6"/>
<organism evidence="1 2">
    <name type="scientific">Clonorchis sinensis</name>
    <name type="common">Chinese liver fluke</name>
    <dbReference type="NCBI Taxonomy" id="79923"/>
    <lineage>
        <taxon>Eukaryota</taxon>
        <taxon>Metazoa</taxon>
        <taxon>Spiralia</taxon>
        <taxon>Lophotrochozoa</taxon>
        <taxon>Platyhelminthes</taxon>
        <taxon>Trematoda</taxon>
        <taxon>Digenea</taxon>
        <taxon>Opisthorchiida</taxon>
        <taxon>Opisthorchiata</taxon>
        <taxon>Opisthorchiidae</taxon>
        <taxon>Clonorchis</taxon>
    </lineage>
</organism>
<keyword evidence="2" id="KW-1185">Reference proteome</keyword>